<organism evidence="2 3">
    <name type="scientific">Trifolium medium</name>
    <dbReference type="NCBI Taxonomy" id="97028"/>
    <lineage>
        <taxon>Eukaryota</taxon>
        <taxon>Viridiplantae</taxon>
        <taxon>Streptophyta</taxon>
        <taxon>Embryophyta</taxon>
        <taxon>Tracheophyta</taxon>
        <taxon>Spermatophyta</taxon>
        <taxon>Magnoliopsida</taxon>
        <taxon>eudicotyledons</taxon>
        <taxon>Gunneridae</taxon>
        <taxon>Pentapetalae</taxon>
        <taxon>rosids</taxon>
        <taxon>fabids</taxon>
        <taxon>Fabales</taxon>
        <taxon>Fabaceae</taxon>
        <taxon>Papilionoideae</taxon>
        <taxon>50 kb inversion clade</taxon>
        <taxon>NPAAA clade</taxon>
        <taxon>Hologalegina</taxon>
        <taxon>IRL clade</taxon>
        <taxon>Trifolieae</taxon>
        <taxon>Trifolium</taxon>
    </lineage>
</organism>
<evidence type="ECO:0000313" key="3">
    <source>
        <dbReference type="Proteomes" id="UP000265520"/>
    </source>
</evidence>
<feature type="non-terminal residue" evidence="2">
    <location>
        <position position="1"/>
    </location>
</feature>
<accession>A0A392P414</accession>
<dbReference type="EMBL" id="LXQA010059023">
    <property type="protein sequence ID" value="MCI05555.1"/>
    <property type="molecule type" value="Genomic_DNA"/>
</dbReference>
<keyword evidence="3" id="KW-1185">Reference proteome</keyword>
<protein>
    <submittedName>
        <fullName evidence="2">Uncharacterized protein</fullName>
    </submittedName>
</protein>
<evidence type="ECO:0000313" key="2">
    <source>
        <dbReference type="EMBL" id="MCI05555.1"/>
    </source>
</evidence>
<dbReference type="Proteomes" id="UP000265520">
    <property type="component" value="Unassembled WGS sequence"/>
</dbReference>
<name>A0A392P414_9FABA</name>
<reference evidence="2 3" key="1">
    <citation type="journal article" date="2018" name="Front. Plant Sci.">
        <title>Red Clover (Trifolium pratense) and Zigzag Clover (T. medium) - A Picture of Genomic Similarities and Differences.</title>
        <authorList>
            <person name="Dluhosova J."/>
            <person name="Istvanek J."/>
            <person name="Nedelnik J."/>
            <person name="Repkova J."/>
        </authorList>
    </citation>
    <scope>NUCLEOTIDE SEQUENCE [LARGE SCALE GENOMIC DNA]</scope>
    <source>
        <strain evidence="3">cv. 10/8</strain>
        <tissue evidence="2">Leaf</tissue>
    </source>
</reference>
<proteinExistence type="predicted"/>
<comment type="caution">
    <text evidence="2">The sequence shown here is derived from an EMBL/GenBank/DDBJ whole genome shotgun (WGS) entry which is preliminary data.</text>
</comment>
<dbReference type="AlphaFoldDB" id="A0A392P414"/>
<evidence type="ECO:0000256" key="1">
    <source>
        <dbReference type="SAM" id="MobiDB-lite"/>
    </source>
</evidence>
<sequence>GRAWRGMHGAWRQKSSEDGNSALDAAPGAGVWRLAPVFAEKVKDLLQMAAPGAGDVAPGAGMFEKL</sequence>
<feature type="region of interest" description="Disordered" evidence="1">
    <location>
        <begin position="1"/>
        <end position="25"/>
    </location>
</feature>